<dbReference type="AlphaFoldDB" id="E4X1L8"/>
<evidence type="ECO:0000313" key="2">
    <source>
        <dbReference type="Proteomes" id="UP000001307"/>
    </source>
</evidence>
<name>E4X1L8_OIKDI</name>
<dbReference type="InParanoid" id="E4X1L8"/>
<dbReference type="EMBL" id="FN653021">
    <property type="protein sequence ID" value="CBY23699.1"/>
    <property type="molecule type" value="Genomic_DNA"/>
</dbReference>
<protein>
    <submittedName>
        <fullName evidence="1">Uncharacterized protein</fullName>
    </submittedName>
</protein>
<keyword evidence="2" id="KW-1185">Reference proteome</keyword>
<evidence type="ECO:0000313" key="1">
    <source>
        <dbReference type="EMBL" id="CBY23699.1"/>
    </source>
</evidence>
<accession>E4X1L8</accession>
<reference evidence="1" key="1">
    <citation type="journal article" date="2010" name="Science">
        <title>Plasticity of animal genome architecture unmasked by rapid evolution of a pelagic tunicate.</title>
        <authorList>
            <person name="Denoeud F."/>
            <person name="Henriet S."/>
            <person name="Mungpakdee S."/>
            <person name="Aury J.M."/>
            <person name="Da Silva C."/>
            <person name="Brinkmann H."/>
            <person name="Mikhaleva J."/>
            <person name="Olsen L.C."/>
            <person name="Jubin C."/>
            <person name="Canestro C."/>
            <person name="Bouquet J.M."/>
            <person name="Danks G."/>
            <person name="Poulain J."/>
            <person name="Campsteijn C."/>
            <person name="Adamski M."/>
            <person name="Cross I."/>
            <person name="Yadetie F."/>
            <person name="Muffato M."/>
            <person name="Louis A."/>
            <person name="Butcher S."/>
            <person name="Tsagkogeorga G."/>
            <person name="Konrad A."/>
            <person name="Singh S."/>
            <person name="Jensen M.F."/>
            <person name="Cong E.H."/>
            <person name="Eikeseth-Otteraa H."/>
            <person name="Noel B."/>
            <person name="Anthouard V."/>
            <person name="Porcel B.M."/>
            <person name="Kachouri-Lafond R."/>
            <person name="Nishino A."/>
            <person name="Ugolini M."/>
            <person name="Chourrout P."/>
            <person name="Nishida H."/>
            <person name="Aasland R."/>
            <person name="Huzurbazar S."/>
            <person name="Westhof E."/>
            <person name="Delsuc F."/>
            <person name="Lehrach H."/>
            <person name="Reinhardt R."/>
            <person name="Weissenbach J."/>
            <person name="Roy S.W."/>
            <person name="Artiguenave F."/>
            <person name="Postlethwait J.H."/>
            <person name="Manak J.R."/>
            <person name="Thompson E.M."/>
            <person name="Jaillon O."/>
            <person name="Du Pasquier L."/>
            <person name="Boudinot P."/>
            <person name="Liberles D.A."/>
            <person name="Volff J.N."/>
            <person name="Philippe H."/>
            <person name="Lenhard B."/>
            <person name="Roest Crollius H."/>
            <person name="Wincker P."/>
            <person name="Chourrout D."/>
        </authorList>
    </citation>
    <scope>NUCLEOTIDE SEQUENCE [LARGE SCALE GENOMIC DNA]</scope>
</reference>
<dbReference type="Proteomes" id="UP000001307">
    <property type="component" value="Unassembled WGS sequence"/>
</dbReference>
<organism evidence="1">
    <name type="scientific">Oikopleura dioica</name>
    <name type="common">Tunicate</name>
    <dbReference type="NCBI Taxonomy" id="34765"/>
    <lineage>
        <taxon>Eukaryota</taxon>
        <taxon>Metazoa</taxon>
        <taxon>Chordata</taxon>
        <taxon>Tunicata</taxon>
        <taxon>Appendicularia</taxon>
        <taxon>Copelata</taxon>
        <taxon>Oikopleuridae</taxon>
        <taxon>Oikopleura</taxon>
    </lineage>
</organism>
<proteinExistence type="predicted"/>
<gene>
    <name evidence="1" type="ORF">GSOID_T00016157001</name>
</gene>
<sequence length="20" mass="2332">MKLQLKNPEKIFQRGSTSLL</sequence>
<feature type="non-terminal residue" evidence="1">
    <location>
        <position position="20"/>
    </location>
</feature>